<evidence type="ECO:0000313" key="2">
    <source>
        <dbReference type="Proteomes" id="UP000176996"/>
    </source>
</evidence>
<dbReference type="Proteomes" id="UP000176996">
    <property type="component" value="Unassembled WGS sequence"/>
</dbReference>
<dbReference type="Pfam" id="PF03683">
    <property type="entry name" value="UPF0175"/>
    <property type="match status" value="1"/>
</dbReference>
<proteinExistence type="predicted"/>
<dbReference type="AlphaFoldDB" id="A0A1F6BWE7"/>
<name>A0A1F6BWE7_9BACT</name>
<gene>
    <name evidence="1" type="ORF">A3A21_03705</name>
</gene>
<accession>A0A1F6BWE7</accession>
<dbReference type="STRING" id="1798471.A3A21_03705"/>
<dbReference type="InterPro" id="IPR005368">
    <property type="entry name" value="UPF0175"/>
</dbReference>
<dbReference type="EMBL" id="MFKK01000014">
    <property type="protein sequence ID" value="OGG41251.1"/>
    <property type="molecule type" value="Genomic_DNA"/>
</dbReference>
<reference evidence="1 2" key="1">
    <citation type="journal article" date="2016" name="Nat. Commun.">
        <title>Thousands of microbial genomes shed light on interconnected biogeochemical processes in an aquifer system.</title>
        <authorList>
            <person name="Anantharaman K."/>
            <person name="Brown C.T."/>
            <person name="Hug L.A."/>
            <person name="Sharon I."/>
            <person name="Castelle C.J."/>
            <person name="Probst A.J."/>
            <person name="Thomas B.C."/>
            <person name="Singh A."/>
            <person name="Wilkins M.J."/>
            <person name="Karaoz U."/>
            <person name="Brodie E.L."/>
            <person name="Williams K.H."/>
            <person name="Hubbard S.S."/>
            <person name="Banfield J.F."/>
        </authorList>
    </citation>
    <scope>NUCLEOTIDE SEQUENCE [LARGE SCALE GENOMIC DNA]</scope>
</reference>
<protein>
    <submittedName>
        <fullName evidence="1">Uncharacterized protein</fullName>
    </submittedName>
</protein>
<sequence>MEILSVRLEPKGLEDYERILKLRKSAIIRELVKEGKKHKAVYLYKEKKVSLGLGARLAGVTLSEFIDLLGEHNVDLNLTLEDVKESLETARKTLR</sequence>
<comment type="caution">
    <text evidence="1">The sequence shown here is derived from an EMBL/GenBank/DDBJ whole genome shotgun (WGS) entry which is preliminary data.</text>
</comment>
<evidence type="ECO:0000313" key="1">
    <source>
        <dbReference type="EMBL" id="OGG41251.1"/>
    </source>
</evidence>
<organism evidence="1 2">
    <name type="scientific">Candidatus Jorgensenbacteria bacterium RIFCSPLOWO2_01_FULL_45_25b</name>
    <dbReference type="NCBI Taxonomy" id="1798471"/>
    <lineage>
        <taxon>Bacteria</taxon>
        <taxon>Candidatus Joergenseniibacteriota</taxon>
    </lineage>
</organism>